<reference evidence="2 3" key="1">
    <citation type="submission" date="2017-12" db="EMBL/GenBank/DDBJ databases">
        <title>Comparative genomics of Botrytis spp.</title>
        <authorList>
            <person name="Valero-Jimenez C.A."/>
            <person name="Tapia P."/>
            <person name="Veloso J."/>
            <person name="Silva-Moreno E."/>
            <person name="Staats M."/>
            <person name="Valdes J.H."/>
            <person name="Van Kan J.A.L."/>
        </authorList>
    </citation>
    <scope>NUCLEOTIDE SEQUENCE [LARGE SCALE GENOMIC DNA]</scope>
    <source>
        <strain evidence="2 3">MUCL11595</strain>
    </source>
</reference>
<dbReference type="AlphaFoldDB" id="A0A4Z1HIL4"/>
<comment type="caution">
    <text evidence="2">The sequence shown here is derived from an EMBL/GenBank/DDBJ whole genome shotgun (WGS) entry which is preliminary data.</text>
</comment>
<sequence length="350" mass="40867">MFFVANTPSFPQFRRFPKEIRLSVWERAIPEPRIVHIVRDAVTRAMKSYTSIPAIPRVNHESFPVASKHYHRAFSCCNPVQDKPDEDTLYVWFDFERDFLLIDYDTTGQLWPSPEVWLANKLMGSGNVLQLRHVENSEASIRRATKYSLVPSYDLSFCDVKGADHVDVQDCIRLFDTAKMSYRPMLGPLELPRLSRDFQNVTYLAQLSVFTRYIPTRHLRKIEIDGRNMVNLRLKAKFEEERERYEAYILQNLKNYDEHRAGECNCKMTEAQWLSEFEIATQYFSENPPQSLELPHDHRQLDISSRKKIGQNHSSFFPESCGTEDFSMLAVSVGREEACFGCLAELINRF</sequence>
<dbReference type="InterPro" id="IPR045518">
    <property type="entry name" value="2EXR"/>
</dbReference>
<feature type="domain" description="2EXR" evidence="1">
    <location>
        <begin position="10"/>
        <end position="100"/>
    </location>
</feature>
<gene>
    <name evidence="2" type="ORF">BCON_0316g00110</name>
</gene>
<dbReference type="PANTHER" id="PTHR35910">
    <property type="entry name" value="2EXR DOMAIN-CONTAINING PROTEIN"/>
    <property type="match status" value="1"/>
</dbReference>
<dbReference type="OrthoDB" id="3546385at2759"/>
<protein>
    <recommendedName>
        <fullName evidence="1">2EXR domain-containing protein</fullName>
    </recommendedName>
</protein>
<proteinExistence type="predicted"/>
<organism evidence="2 3">
    <name type="scientific">Botryotinia convoluta</name>
    <dbReference type="NCBI Taxonomy" id="54673"/>
    <lineage>
        <taxon>Eukaryota</taxon>
        <taxon>Fungi</taxon>
        <taxon>Dikarya</taxon>
        <taxon>Ascomycota</taxon>
        <taxon>Pezizomycotina</taxon>
        <taxon>Leotiomycetes</taxon>
        <taxon>Helotiales</taxon>
        <taxon>Sclerotiniaceae</taxon>
        <taxon>Botryotinia</taxon>
    </lineage>
</organism>
<dbReference type="PANTHER" id="PTHR35910:SF1">
    <property type="entry name" value="2EXR DOMAIN-CONTAINING PROTEIN"/>
    <property type="match status" value="1"/>
</dbReference>
<dbReference type="Proteomes" id="UP000297527">
    <property type="component" value="Unassembled WGS sequence"/>
</dbReference>
<evidence type="ECO:0000313" key="3">
    <source>
        <dbReference type="Proteomes" id="UP000297527"/>
    </source>
</evidence>
<name>A0A4Z1HIL4_9HELO</name>
<keyword evidence="3" id="KW-1185">Reference proteome</keyword>
<dbReference type="EMBL" id="PQXN01000315">
    <property type="protein sequence ID" value="TGO46600.1"/>
    <property type="molecule type" value="Genomic_DNA"/>
</dbReference>
<dbReference type="Pfam" id="PF20150">
    <property type="entry name" value="2EXR"/>
    <property type="match status" value="1"/>
</dbReference>
<evidence type="ECO:0000313" key="2">
    <source>
        <dbReference type="EMBL" id="TGO46600.1"/>
    </source>
</evidence>
<evidence type="ECO:0000259" key="1">
    <source>
        <dbReference type="Pfam" id="PF20150"/>
    </source>
</evidence>
<accession>A0A4Z1HIL4</accession>